<keyword evidence="2" id="KW-1185">Reference proteome</keyword>
<evidence type="ECO:0000313" key="2">
    <source>
        <dbReference type="Proteomes" id="UP001062846"/>
    </source>
</evidence>
<comment type="caution">
    <text evidence="1">The sequence shown here is derived from an EMBL/GenBank/DDBJ whole genome shotgun (WGS) entry which is preliminary data.</text>
</comment>
<evidence type="ECO:0000313" key="1">
    <source>
        <dbReference type="EMBL" id="KAI8529266.1"/>
    </source>
</evidence>
<protein>
    <submittedName>
        <fullName evidence="1">Uncharacterized protein</fullName>
    </submittedName>
</protein>
<gene>
    <name evidence="1" type="ORF">RHMOL_Rhmol12G0212500</name>
</gene>
<organism evidence="1 2">
    <name type="scientific">Rhododendron molle</name>
    <name type="common">Chinese azalea</name>
    <name type="synonym">Azalea mollis</name>
    <dbReference type="NCBI Taxonomy" id="49168"/>
    <lineage>
        <taxon>Eukaryota</taxon>
        <taxon>Viridiplantae</taxon>
        <taxon>Streptophyta</taxon>
        <taxon>Embryophyta</taxon>
        <taxon>Tracheophyta</taxon>
        <taxon>Spermatophyta</taxon>
        <taxon>Magnoliopsida</taxon>
        <taxon>eudicotyledons</taxon>
        <taxon>Gunneridae</taxon>
        <taxon>Pentapetalae</taxon>
        <taxon>asterids</taxon>
        <taxon>Ericales</taxon>
        <taxon>Ericaceae</taxon>
        <taxon>Ericoideae</taxon>
        <taxon>Rhodoreae</taxon>
        <taxon>Rhododendron</taxon>
    </lineage>
</organism>
<name>A0ACC0LLZ2_RHOML</name>
<dbReference type="Proteomes" id="UP001062846">
    <property type="component" value="Chromosome 12"/>
</dbReference>
<accession>A0ACC0LLZ2</accession>
<proteinExistence type="predicted"/>
<reference evidence="1" key="1">
    <citation type="submission" date="2022-02" db="EMBL/GenBank/DDBJ databases">
        <title>Plant Genome Project.</title>
        <authorList>
            <person name="Zhang R.-G."/>
        </authorList>
    </citation>
    <scope>NUCLEOTIDE SEQUENCE</scope>
    <source>
        <strain evidence="1">AT1</strain>
    </source>
</reference>
<sequence>MSSNLEELTLANSIGIILIMMGCYCFVSFGLYSLSAFCSSAGGAICVMEVIFLLNSGSVAFWQDLFSHLKQFCYPKYSFRSK</sequence>
<dbReference type="EMBL" id="CM046399">
    <property type="protein sequence ID" value="KAI8529266.1"/>
    <property type="molecule type" value="Genomic_DNA"/>
</dbReference>